<accession>A0A7J7JH35</accession>
<dbReference type="EMBL" id="VXIV02002469">
    <property type="protein sequence ID" value="KAF6025347.1"/>
    <property type="molecule type" value="Genomic_DNA"/>
</dbReference>
<feature type="region of interest" description="Disordered" evidence="1">
    <location>
        <begin position="62"/>
        <end position="87"/>
    </location>
</feature>
<evidence type="ECO:0000256" key="1">
    <source>
        <dbReference type="SAM" id="MobiDB-lite"/>
    </source>
</evidence>
<name>A0A7J7JH35_BUGNE</name>
<feature type="compositionally biased region" description="Polar residues" evidence="1">
    <location>
        <begin position="62"/>
        <end position="75"/>
    </location>
</feature>
<keyword evidence="3" id="KW-1185">Reference proteome</keyword>
<proteinExistence type="predicted"/>
<protein>
    <submittedName>
        <fullName evidence="2">Uncharacterized protein</fullName>
    </submittedName>
</protein>
<evidence type="ECO:0000313" key="3">
    <source>
        <dbReference type="Proteomes" id="UP000593567"/>
    </source>
</evidence>
<evidence type="ECO:0000313" key="2">
    <source>
        <dbReference type="EMBL" id="KAF6025347.1"/>
    </source>
</evidence>
<organism evidence="2 3">
    <name type="scientific">Bugula neritina</name>
    <name type="common">Brown bryozoan</name>
    <name type="synonym">Sertularia neritina</name>
    <dbReference type="NCBI Taxonomy" id="10212"/>
    <lineage>
        <taxon>Eukaryota</taxon>
        <taxon>Metazoa</taxon>
        <taxon>Spiralia</taxon>
        <taxon>Lophotrochozoa</taxon>
        <taxon>Bryozoa</taxon>
        <taxon>Gymnolaemata</taxon>
        <taxon>Cheilostomatida</taxon>
        <taxon>Flustrina</taxon>
        <taxon>Buguloidea</taxon>
        <taxon>Bugulidae</taxon>
        <taxon>Bugula</taxon>
    </lineage>
</organism>
<sequence>MFYKESQRQHYLYCVAASSSGSSQVTRGRLMETVAKAHDNVLELVKHGVVQADEIISPKSTLPVSTAAPVSQSGSEYMGKAGDSAVR</sequence>
<dbReference type="Proteomes" id="UP000593567">
    <property type="component" value="Unassembled WGS sequence"/>
</dbReference>
<reference evidence="2" key="1">
    <citation type="submission" date="2020-06" db="EMBL/GenBank/DDBJ databases">
        <title>Draft genome of Bugula neritina, a colonial animal packing powerful symbionts and potential medicines.</title>
        <authorList>
            <person name="Rayko M."/>
        </authorList>
    </citation>
    <scope>NUCLEOTIDE SEQUENCE [LARGE SCALE GENOMIC DNA]</scope>
    <source>
        <strain evidence="2">Kwan_BN1</strain>
    </source>
</reference>
<gene>
    <name evidence="2" type="ORF">EB796_016346</name>
</gene>
<dbReference type="AlphaFoldDB" id="A0A7J7JH35"/>
<comment type="caution">
    <text evidence="2">The sequence shown here is derived from an EMBL/GenBank/DDBJ whole genome shotgun (WGS) entry which is preliminary data.</text>
</comment>